<comment type="caution">
    <text evidence="22">The sequence shown here is derived from an EMBL/GenBank/DDBJ whole genome shotgun (WGS) entry which is preliminary data.</text>
</comment>
<dbReference type="GO" id="GO:0046496">
    <property type="term" value="P:nicotinamide nucleotide metabolic process"/>
    <property type="evidence" value="ECO:0007669"/>
    <property type="project" value="UniProtKB-UniRule"/>
</dbReference>
<dbReference type="HAMAP" id="MF_01966">
    <property type="entry name" value="NADHX_epimerase"/>
    <property type="match status" value="1"/>
</dbReference>
<protein>
    <recommendedName>
        <fullName evidence="19">Bifunctional NAD(P)H-hydrate repair enzyme</fullName>
    </recommendedName>
    <alternativeName>
        <fullName evidence="19">Nicotinamide nucleotide repair protein</fullName>
    </alternativeName>
    <domain>
        <recommendedName>
            <fullName evidence="19">ADP-dependent (S)-NAD(P)H-hydrate dehydratase</fullName>
            <ecNumber evidence="19">4.2.1.136</ecNumber>
        </recommendedName>
        <alternativeName>
            <fullName evidence="19">ADP-dependent NAD(P)HX dehydratase</fullName>
        </alternativeName>
    </domain>
    <domain>
        <recommendedName>
            <fullName evidence="19">NAD(P)H-hydrate epimerase</fullName>
            <ecNumber evidence="19">5.1.99.6</ecNumber>
        </recommendedName>
    </domain>
</protein>
<comment type="function">
    <text evidence="18">Catalyzes the epimerization of the S- and R-forms of NAD(P)HX, a damaged form of NAD(P)H that is a result of enzymatic or heat-dependent hydration. This is a prerequisite for the S-specific NAD(P)H-hydrate dehydratase to allow the repair of both epimers of NAD(P)HX.</text>
</comment>
<dbReference type="PANTHER" id="PTHR12592:SF0">
    <property type="entry name" value="ATP-DEPENDENT (S)-NAD(P)H-HYDRATE DEHYDRATASE"/>
    <property type="match status" value="1"/>
</dbReference>
<dbReference type="InterPro" id="IPR036652">
    <property type="entry name" value="YjeF_N_dom_sf"/>
</dbReference>
<feature type="binding site" evidence="18">
    <location>
        <position position="160"/>
    </location>
    <ligand>
        <name>(6S)-NADPHX</name>
        <dbReference type="ChEBI" id="CHEBI:64076"/>
    </ligand>
</feature>
<comment type="cofactor">
    <cofactor evidence="18 19">
        <name>K(+)</name>
        <dbReference type="ChEBI" id="CHEBI:29103"/>
    </cofactor>
    <text evidence="18 19">Binds 1 potassium ion per subunit.</text>
</comment>
<dbReference type="PROSITE" id="PS01050">
    <property type="entry name" value="YJEF_C_2"/>
    <property type="match status" value="1"/>
</dbReference>
<dbReference type="Gene3D" id="3.40.1190.20">
    <property type="match status" value="1"/>
</dbReference>
<dbReference type="Gene3D" id="3.40.50.10260">
    <property type="entry name" value="YjeF N-terminal domain"/>
    <property type="match status" value="1"/>
</dbReference>
<accession>A0A4R2NQT2</accession>
<feature type="binding site" evidence="17">
    <location>
        <position position="436"/>
    </location>
    <ligand>
        <name>(6S)-NADPHX</name>
        <dbReference type="ChEBI" id="CHEBI:64076"/>
    </ligand>
</feature>
<comment type="similarity">
    <text evidence="18">Belongs to the NnrE/AIBP family.</text>
</comment>
<comment type="catalytic activity">
    <reaction evidence="1 18 19">
        <text>(6R)-NADHX = (6S)-NADHX</text>
        <dbReference type="Rhea" id="RHEA:32215"/>
        <dbReference type="ChEBI" id="CHEBI:64074"/>
        <dbReference type="ChEBI" id="CHEBI:64075"/>
        <dbReference type="EC" id="5.1.99.6"/>
    </reaction>
</comment>
<keyword evidence="6 17" id="KW-0547">Nucleotide-binding</keyword>
<gene>
    <name evidence="17" type="primary">nnrD</name>
    <name evidence="18" type="synonym">nnrE</name>
    <name evidence="22" type="ORF">EV207_12844</name>
</gene>
<sequence>MHIVSREEMQAIDHYAIETIGLQGAILMENAGRAIFQKLLPLLKKEDRIGVIIGKGNNGGDGFVIARCLMEKSFQTDVWVVPAKKELTGDAQSHMGIYFRAGGTVRFIQDEHNTFLKKVNEYTVVIDALLGTGVHGEPRSPYLGVIQSVNQSQAMVAAVDLPSGVPANGGQFTHEAVQADHTYTLQCPKLAMYTKPAAAYFGTSHIVDIGIPNIAFREQEVLRRLWTREDVLTSLPKREAFSHKGAHGKGLLIAGSTEMPGAAALAAKGALRSGIGLLTISTPEEIWTAVSTHAVEATYVSRDDIQFDHYDGIALGPGLGREKSTAHLVKKALSHDDIPLLIDADGLFHLKSYIKLLKKRQAPVVITPHPGEMARLTGLTIKEIENNRFQTAKAFAVNHGIYVVLKGKYTVISTPDGNQFVNDTGNAALAKGGTGDVLTGMIFAFMFQHQSLLSAICNAVHLHGMVAEHLTLHSHSKLDVLASDVTQAIPVVLHNFYRDTVC</sequence>
<keyword evidence="23" id="KW-1185">Reference proteome</keyword>
<comment type="similarity">
    <text evidence="3 19">In the N-terminal section; belongs to the NnrE/AIBP family.</text>
</comment>
<evidence type="ECO:0000313" key="22">
    <source>
        <dbReference type="EMBL" id="TCP23821.1"/>
    </source>
</evidence>
<evidence type="ECO:0000256" key="7">
    <source>
        <dbReference type="ARBA" id="ARBA00022840"/>
    </source>
</evidence>
<feature type="binding site" evidence="18">
    <location>
        <begin position="131"/>
        <end position="137"/>
    </location>
    <ligand>
        <name>(6S)-NADPHX</name>
        <dbReference type="ChEBI" id="CHEBI:64076"/>
    </ligand>
</feature>
<feature type="binding site" evidence="17">
    <location>
        <position position="369"/>
    </location>
    <ligand>
        <name>(6S)-NADPHX</name>
        <dbReference type="ChEBI" id="CHEBI:64076"/>
    </ligand>
</feature>
<evidence type="ECO:0000256" key="8">
    <source>
        <dbReference type="ARBA" id="ARBA00022857"/>
    </source>
</evidence>
<dbReference type="InterPro" id="IPR030677">
    <property type="entry name" value="Nnr"/>
</dbReference>
<dbReference type="NCBIfam" id="TIGR00196">
    <property type="entry name" value="yjeF_cterm"/>
    <property type="match status" value="1"/>
</dbReference>
<evidence type="ECO:0000259" key="21">
    <source>
        <dbReference type="PROSITE" id="PS51385"/>
    </source>
</evidence>
<evidence type="ECO:0000256" key="3">
    <source>
        <dbReference type="ARBA" id="ARBA00006001"/>
    </source>
</evidence>
<evidence type="ECO:0000256" key="5">
    <source>
        <dbReference type="ARBA" id="ARBA00022723"/>
    </source>
</evidence>
<comment type="catalytic activity">
    <reaction evidence="15 17 19">
        <text>(6S)-NADHX + ADP = AMP + phosphate + NADH + H(+)</text>
        <dbReference type="Rhea" id="RHEA:32223"/>
        <dbReference type="ChEBI" id="CHEBI:15378"/>
        <dbReference type="ChEBI" id="CHEBI:43474"/>
        <dbReference type="ChEBI" id="CHEBI:57945"/>
        <dbReference type="ChEBI" id="CHEBI:64074"/>
        <dbReference type="ChEBI" id="CHEBI:456215"/>
        <dbReference type="ChEBI" id="CHEBI:456216"/>
        <dbReference type="EC" id="4.2.1.136"/>
    </reaction>
</comment>
<dbReference type="InterPro" id="IPR004443">
    <property type="entry name" value="YjeF_N_dom"/>
</dbReference>
<evidence type="ECO:0000256" key="16">
    <source>
        <dbReference type="ARBA" id="ARBA00049209"/>
    </source>
</evidence>
<evidence type="ECO:0000256" key="12">
    <source>
        <dbReference type="ARBA" id="ARBA00023239"/>
    </source>
</evidence>
<feature type="binding site" evidence="18">
    <location>
        <begin position="57"/>
        <end position="61"/>
    </location>
    <ligand>
        <name>(6S)-NADPHX</name>
        <dbReference type="ChEBI" id="CHEBI:64076"/>
    </ligand>
</feature>
<dbReference type="EMBL" id="SLXK01000028">
    <property type="protein sequence ID" value="TCP23821.1"/>
    <property type="molecule type" value="Genomic_DNA"/>
</dbReference>
<dbReference type="GO" id="GO:0046872">
    <property type="term" value="F:metal ion binding"/>
    <property type="evidence" value="ECO:0007669"/>
    <property type="project" value="UniProtKB-UniRule"/>
</dbReference>
<dbReference type="HAMAP" id="MF_01965">
    <property type="entry name" value="NADHX_dehydratase"/>
    <property type="match status" value="1"/>
</dbReference>
<keyword evidence="9 18" id="KW-0630">Potassium</keyword>
<name>A0A4R2NQT2_9BACL</name>
<keyword evidence="8 17" id="KW-0521">NADP</keyword>
<comment type="catalytic activity">
    <reaction evidence="16 17 19">
        <text>(6S)-NADPHX + ADP = AMP + phosphate + NADPH + H(+)</text>
        <dbReference type="Rhea" id="RHEA:32235"/>
        <dbReference type="ChEBI" id="CHEBI:15378"/>
        <dbReference type="ChEBI" id="CHEBI:43474"/>
        <dbReference type="ChEBI" id="CHEBI:57783"/>
        <dbReference type="ChEBI" id="CHEBI:64076"/>
        <dbReference type="ChEBI" id="CHEBI:456215"/>
        <dbReference type="ChEBI" id="CHEBI:456216"/>
        <dbReference type="EC" id="4.2.1.136"/>
    </reaction>
</comment>
<evidence type="ECO:0000256" key="4">
    <source>
        <dbReference type="ARBA" id="ARBA00009524"/>
    </source>
</evidence>
<comment type="catalytic activity">
    <reaction evidence="2 18 19">
        <text>(6R)-NADPHX = (6S)-NADPHX</text>
        <dbReference type="Rhea" id="RHEA:32227"/>
        <dbReference type="ChEBI" id="CHEBI:64076"/>
        <dbReference type="ChEBI" id="CHEBI:64077"/>
        <dbReference type="EC" id="5.1.99.6"/>
    </reaction>
</comment>
<dbReference type="RefSeq" id="WP_132747223.1">
    <property type="nucleotide sequence ID" value="NZ_SLXK01000028.1"/>
</dbReference>
<comment type="similarity">
    <text evidence="4 19">In the C-terminal section; belongs to the NnrD/CARKD family.</text>
</comment>
<dbReference type="PIRSF" id="PIRSF017184">
    <property type="entry name" value="Nnr"/>
    <property type="match status" value="1"/>
</dbReference>
<dbReference type="GO" id="GO:0110051">
    <property type="term" value="P:metabolite repair"/>
    <property type="evidence" value="ECO:0007669"/>
    <property type="project" value="TreeGrafter"/>
</dbReference>
<evidence type="ECO:0000259" key="20">
    <source>
        <dbReference type="PROSITE" id="PS51383"/>
    </source>
</evidence>
<feature type="binding site" evidence="18">
    <location>
        <position position="58"/>
    </location>
    <ligand>
        <name>K(+)</name>
        <dbReference type="ChEBI" id="CHEBI:29103"/>
    </ligand>
</feature>
<feature type="binding site" evidence="18">
    <location>
        <position position="142"/>
    </location>
    <ligand>
        <name>(6S)-NADPHX</name>
        <dbReference type="ChEBI" id="CHEBI:64076"/>
    </ligand>
</feature>
<feature type="binding site" evidence="17">
    <location>
        <position position="262"/>
    </location>
    <ligand>
        <name>(6S)-NADPHX</name>
        <dbReference type="ChEBI" id="CHEBI:64076"/>
    </ligand>
</feature>
<keyword evidence="10 17" id="KW-0520">NAD</keyword>
<evidence type="ECO:0000256" key="6">
    <source>
        <dbReference type="ARBA" id="ARBA00022741"/>
    </source>
</evidence>
<dbReference type="InterPro" id="IPR017953">
    <property type="entry name" value="Carbohydrate_kinase_pred_CS"/>
</dbReference>
<dbReference type="EC" id="4.2.1.136" evidence="19"/>
<evidence type="ECO:0000256" key="15">
    <source>
        <dbReference type="ARBA" id="ARBA00048238"/>
    </source>
</evidence>
<evidence type="ECO:0000256" key="11">
    <source>
        <dbReference type="ARBA" id="ARBA00023235"/>
    </source>
</evidence>
<evidence type="ECO:0000256" key="9">
    <source>
        <dbReference type="ARBA" id="ARBA00022958"/>
    </source>
</evidence>
<feature type="domain" description="YjeF C-terminal" evidence="20">
    <location>
        <begin position="227"/>
        <end position="496"/>
    </location>
</feature>
<dbReference type="SUPFAM" id="SSF64153">
    <property type="entry name" value="YjeF N-terminal domain-like"/>
    <property type="match status" value="1"/>
</dbReference>
<dbReference type="AlphaFoldDB" id="A0A4R2NQT2"/>
<dbReference type="GO" id="GO:0005524">
    <property type="term" value="F:ATP binding"/>
    <property type="evidence" value="ECO:0007669"/>
    <property type="project" value="UniProtKB-UniRule"/>
</dbReference>
<dbReference type="InterPro" id="IPR029056">
    <property type="entry name" value="Ribokinase-like"/>
</dbReference>
<keyword evidence="12 17" id="KW-0456">Lyase</keyword>
<proteinExistence type="inferred from homology"/>
<dbReference type="CDD" id="cd01171">
    <property type="entry name" value="YXKO-related"/>
    <property type="match status" value="1"/>
</dbReference>
<feature type="binding site" evidence="17">
    <location>
        <begin position="406"/>
        <end position="410"/>
    </location>
    <ligand>
        <name>AMP</name>
        <dbReference type="ChEBI" id="CHEBI:456215"/>
    </ligand>
</feature>
<comment type="subunit">
    <text evidence="17">Homotetramer.</text>
</comment>
<dbReference type="EC" id="5.1.99.6" evidence="19"/>
<organism evidence="22 23">
    <name type="scientific">Scopulibacillus darangshiensis</name>
    <dbReference type="NCBI Taxonomy" id="442528"/>
    <lineage>
        <taxon>Bacteria</taxon>
        <taxon>Bacillati</taxon>
        <taxon>Bacillota</taxon>
        <taxon>Bacilli</taxon>
        <taxon>Bacillales</taxon>
        <taxon>Sporolactobacillaceae</taxon>
        <taxon>Scopulibacillus</taxon>
    </lineage>
</organism>
<evidence type="ECO:0000256" key="17">
    <source>
        <dbReference type="HAMAP-Rule" id="MF_01965"/>
    </source>
</evidence>
<feature type="binding site" evidence="18">
    <location>
        <position position="163"/>
    </location>
    <ligand>
        <name>K(+)</name>
        <dbReference type="ChEBI" id="CHEBI:29103"/>
    </ligand>
</feature>
<feature type="domain" description="YjeF N-terminal" evidence="21">
    <location>
        <begin position="9"/>
        <end position="217"/>
    </location>
</feature>
<feature type="binding site" evidence="17">
    <location>
        <position position="318"/>
    </location>
    <ligand>
        <name>(6S)-NADPHX</name>
        <dbReference type="ChEBI" id="CHEBI:64076"/>
    </ligand>
</feature>
<keyword evidence="5 18" id="KW-0479">Metal-binding</keyword>
<dbReference type="Pfam" id="PF03853">
    <property type="entry name" value="YjeF_N"/>
    <property type="match status" value="1"/>
</dbReference>
<dbReference type="SUPFAM" id="SSF53613">
    <property type="entry name" value="Ribokinase-like"/>
    <property type="match status" value="1"/>
</dbReference>
<dbReference type="OrthoDB" id="9806925at2"/>
<comment type="function">
    <text evidence="17">Catalyzes the dehydration of the S-form of NAD(P)HX at the expense of ADP, which is converted to AMP. Together with NAD(P)HX epimerase, which catalyzes the epimerization of the S- and R-forms, the enzyme allows the repair of both epimers of NAD(P)HX, a damaged form of NAD(P)H that is a result of enzymatic or heat-dependent hydration.</text>
</comment>
<feature type="binding site" evidence="18">
    <location>
        <position position="127"/>
    </location>
    <ligand>
        <name>K(+)</name>
        <dbReference type="ChEBI" id="CHEBI:29103"/>
    </ligand>
</feature>
<dbReference type="PROSITE" id="PS51385">
    <property type="entry name" value="YJEF_N"/>
    <property type="match status" value="1"/>
</dbReference>
<dbReference type="NCBIfam" id="TIGR00197">
    <property type="entry name" value="yjeF_nterm"/>
    <property type="match status" value="1"/>
</dbReference>
<keyword evidence="11 18" id="KW-0413">Isomerase</keyword>
<dbReference type="InterPro" id="IPR000631">
    <property type="entry name" value="CARKD"/>
</dbReference>
<evidence type="ECO:0000256" key="18">
    <source>
        <dbReference type="HAMAP-Rule" id="MF_01966"/>
    </source>
</evidence>
<comment type="cofactor">
    <cofactor evidence="17">
        <name>Mg(2+)</name>
        <dbReference type="ChEBI" id="CHEBI:18420"/>
    </cofactor>
</comment>
<evidence type="ECO:0000256" key="1">
    <source>
        <dbReference type="ARBA" id="ARBA00000013"/>
    </source>
</evidence>
<dbReference type="Pfam" id="PF01256">
    <property type="entry name" value="Carb_kinase"/>
    <property type="match status" value="1"/>
</dbReference>
<evidence type="ECO:0000256" key="10">
    <source>
        <dbReference type="ARBA" id="ARBA00023027"/>
    </source>
</evidence>
<dbReference type="PANTHER" id="PTHR12592">
    <property type="entry name" value="ATP-DEPENDENT (S)-NAD(P)H-HYDRATE DEHYDRATASE FAMILY MEMBER"/>
    <property type="match status" value="1"/>
</dbReference>
<dbReference type="GO" id="GO:0052855">
    <property type="term" value="F:ADP-dependent NAD(P)H-hydrate dehydratase activity"/>
    <property type="evidence" value="ECO:0007669"/>
    <property type="project" value="UniProtKB-UniRule"/>
</dbReference>
<reference evidence="22 23" key="1">
    <citation type="submission" date="2019-03" db="EMBL/GenBank/DDBJ databases">
        <title>Genomic Encyclopedia of Type Strains, Phase IV (KMG-IV): sequencing the most valuable type-strain genomes for metagenomic binning, comparative biology and taxonomic classification.</title>
        <authorList>
            <person name="Goeker M."/>
        </authorList>
    </citation>
    <scope>NUCLEOTIDE SEQUENCE [LARGE SCALE GENOMIC DNA]</scope>
    <source>
        <strain evidence="22 23">DSM 19377</strain>
    </source>
</reference>
<evidence type="ECO:0000256" key="19">
    <source>
        <dbReference type="PIRNR" id="PIRNR017184"/>
    </source>
</evidence>
<dbReference type="Proteomes" id="UP000295416">
    <property type="component" value="Unassembled WGS sequence"/>
</dbReference>
<comment type="function">
    <text evidence="14 19">Bifunctional enzyme that catalyzes the epimerization of the S- and R-forms of NAD(P)HX and the dehydration of the S-form of NAD(P)HX at the expense of ADP, which is converted to AMP. This allows the repair of both epimers of NAD(P)HX, a damaged form of NAD(P)H that is a result of enzymatic or heat-dependent hydration.</text>
</comment>
<keyword evidence="7 17" id="KW-0067">ATP-binding</keyword>
<evidence type="ECO:0000256" key="2">
    <source>
        <dbReference type="ARBA" id="ARBA00000909"/>
    </source>
</evidence>
<evidence type="ECO:0000256" key="14">
    <source>
        <dbReference type="ARBA" id="ARBA00025153"/>
    </source>
</evidence>
<evidence type="ECO:0000256" key="13">
    <source>
        <dbReference type="ARBA" id="ARBA00023268"/>
    </source>
</evidence>
<dbReference type="PROSITE" id="PS51383">
    <property type="entry name" value="YJEF_C_3"/>
    <property type="match status" value="1"/>
</dbReference>
<evidence type="ECO:0000313" key="23">
    <source>
        <dbReference type="Proteomes" id="UP000295416"/>
    </source>
</evidence>
<feature type="binding site" evidence="17">
    <location>
        <position position="435"/>
    </location>
    <ligand>
        <name>AMP</name>
        <dbReference type="ChEBI" id="CHEBI:456215"/>
    </ligand>
</feature>
<dbReference type="GO" id="GO:0052856">
    <property type="term" value="F:NAD(P)HX epimerase activity"/>
    <property type="evidence" value="ECO:0007669"/>
    <property type="project" value="UniProtKB-UniRule"/>
</dbReference>
<keyword evidence="13" id="KW-0511">Multifunctional enzyme</keyword>
<comment type="similarity">
    <text evidence="17">Belongs to the NnrD/CARKD family.</text>
</comment>